<comment type="subcellular location">
    <subcellularLocation>
        <location evidence="1">Nucleus</location>
    </subcellularLocation>
</comment>
<dbReference type="OrthoDB" id="6275927at2759"/>
<feature type="compositionally biased region" description="Low complexity" evidence="5">
    <location>
        <begin position="128"/>
        <end position="138"/>
    </location>
</feature>
<dbReference type="GO" id="GO:0005672">
    <property type="term" value="C:transcription factor TFIIA complex"/>
    <property type="evidence" value="ECO:0007669"/>
    <property type="project" value="InterPro"/>
</dbReference>
<evidence type="ECO:0000256" key="2">
    <source>
        <dbReference type="ARBA" id="ARBA00010059"/>
    </source>
</evidence>
<gene>
    <name evidence="6" type="ORF">UCRPC4_g03133</name>
</gene>
<dbReference type="GO" id="GO:0006367">
    <property type="term" value="P:transcription initiation at RNA polymerase II promoter"/>
    <property type="evidence" value="ECO:0007669"/>
    <property type="project" value="InterPro"/>
</dbReference>
<dbReference type="AlphaFoldDB" id="A0A0G2EIY6"/>
<feature type="compositionally biased region" description="Acidic residues" evidence="5">
    <location>
        <begin position="310"/>
        <end position="335"/>
    </location>
</feature>
<dbReference type="PANTHER" id="PTHR12694:SF8">
    <property type="entry name" value="TRANSCRIPTION INITIATION FACTOR IIA SUBUNIT 1"/>
    <property type="match status" value="1"/>
</dbReference>
<dbReference type="EMBL" id="LCWF01000073">
    <property type="protein sequence ID" value="KKY22807.1"/>
    <property type="molecule type" value="Genomic_DNA"/>
</dbReference>
<comment type="caution">
    <text evidence="6">The sequence shown here is derived from an EMBL/GenBank/DDBJ whole genome shotgun (WGS) entry which is preliminary data.</text>
</comment>
<dbReference type="Pfam" id="PF03153">
    <property type="entry name" value="TFIIA"/>
    <property type="match status" value="1"/>
</dbReference>
<organism evidence="6 7">
    <name type="scientific">Phaeomoniella chlamydospora</name>
    <name type="common">Phaeoacremonium chlamydosporum</name>
    <dbReference type="NCBI Taxonomy" id="158046"/>
    <lineage>
        <taxon>Eukaryota</taxon>
        <taxon>Fungi</taxon>
        <taxon>Dikarya</taxon>
        <taxon>Ascomycota</taxon>
        <taxon>Pezizomycotina</taxon>
        <taxon>Eurotiomycetes</taxon>
        <taxon>Chaetothyriomycetidae</taxon>
        <taxon>Phaeomoniellales</taxon>
        <taxon>Phaeomoniellaceae</taxon>
        <taxon>Phaeomoniella</taxon>
    </lineage>
</organism>
<dbReference type="Gene3D" id="1.10.287.100">
    <property type="match status" value="1"/>
</dbReference>
<reference evidence="6 7" key="2">
    <citation type="submission" date="2015-05" db="EMBL/GenBank/DDBJ databases">
        <authorList>
            <person name="Morales-Cruz A."/>
            <person name="Amrine K.C."/>
            <person name="Cantu D."/>
        </authorList>
    </citation>
    <scope>NUCLEOTIDE SEQUENCE [LARGE SCALE GENOMIC DNA]</scope>
    <source>
        <strain evidence="6">UCRPC4</strain>
    </source>
</reference>
<keyword evidence="4" id="KW-0539">Nucleus</keyword>
<dbReference type="SMART" id="SM01371">
    <property type="entry name" value="TFIIA"/>
    <property type="match status" value="1"/>
</dbReference>
<feature type="compositionally biased region" description="Low complexity" evidence="5">
    <location>
        <begin position="147"/>
        <end position="163"/>
    </location>
</feature>
<proteinExistence type="inferred from homology"/>
<evidence type="ECO:0000256" key="4">
    <source>
        <dbReference type="ARBA" id="ARBA00023242"/>
    </source>
</evidence>
<feature type="region of interest" description="Disordered" evidence="5">
    <location>
        <begin position="253"/>
        <end position="335"/>
    </location>
</feature>
<accession>A0A0G2EIY6</accession>
<keyword evidence="3" id="KW-0804">Transcription</keyword>
<dbReference type="Proteomes" id="UP000053317">
    <property type="component" value="Unassembled WGS sequence"/>
</dbReference>
<comment type="similarity">
    <text evidence="2">Belongs to the TFIIA subunit 1 family.</text>
</comment>
<dbReference type="PANTHER" id="PTHR12694">
    <property type="entry name" value="TRANSCRIPTION INITIATION FACTOR IIA SUBUNIT 1"/>
    <property type="match status" value="1"/>
</dbReference>
<feature type="compositionally biased region" description="Basic and acidic residues" evidence="5">
    <location>
        <begin position="206"/>
        <end position="227"/>
    </location>
</feature>
<feature type="compositionally biased region" description="Low complexity" evidence="5">
    <location>
        <begin position="62"/>
        <end position="83"/>
    </location>
</feature>
<protein>
    <submittedName>
        <fullName evidence="6">Putative transcription factor tfiia complex subunit</fullName>
    </submittedName>
</protein>
<dbReference type="SUPFAM" id="SSF47396">
    <property type="entry name" value="Transcription factor IIA (TFIIA), alpha-helical domain"/>
    <property type="match status" value="1"/>
</dbReference>
<reference evidence="6 7" key="1">
    <citation type="submission" date="2015-05" db="EMBL/GenBank/DDBJ databases">
        <title>Distinctive expansion of gene families associated with plant cell wall degradation and secondary metabolism in the genomes of grapevine trunk pathogens.</title>
        <authorList>
            <person name="Lawrence D.P."/>
            <person name="Travadon R."/>
            <person name="Rolshausen P.E."/>
            <person name="Baumgartner K."/>
        </authorList>
    </citation>
    <scope>NUCLEOTIDE SEQUENCE [LARGE SCALE GENOMIC DNA]</scope>
    <source>
        <strain evidence="6">UCRPC4</strain>
    </source>
</reference>
<feature type="region of interest" description="Disordered" evidence="5">
    <location>
        <begin position="49"/>
        <end position="227"/>
    </location>
</feature>
<dbReference type="SUPFAM" id="SSF50784">
    <property type="entry name" value="Transcription factor IIA (TFIIA), beta-barrel domain"/>
    <property type="match status" value="1"/>
</dbReference>
<feature type="compositionally biased region" description="Polar residues" evidence="5">
    <location>
        <begin position="164"/>
        <end position="173"/>
    </location>
</feature>
<dbReference type="InterPro" id="IPR009088">
    <property type="entry name" value="TFIIA_b-brl"/>
</dbReference>
<evidence type="ECO:0000256" key="1">
    <source>
        <dbReference type="ARBA" id="ARBA00004123"/>
    </source>
</evidence>
<feature type="compositionally biased region" description="Polar residues" evidence="5">
    <location>
        <begin position="99"/>
        <end position="127"/>
    </location>
</feature>
<evidence type="ECO:0000256" key="3">
    <source>
        <dbReference type="ARBA" id="ARBA00023163"/>
    </source>
</evidence>
<name>A0A0G2EIY6_PHACM</name>
<keyword evidence="7" id="KW-1185">Reference proteome</keyword>
<dbReference type="InterPro" id="IPR004855">
    <property type="entry name" value="TFIIA_asu/bsu"/>
</dbReference>
<feature type="compositionally biased region" description="Polar residues" evidence="5">
    <location>
        <begin position="190"/>
        <end position="200"/>
    </location>
</feature>
<evidence type="ECO:0000256" key="5">
    <source>
        <dbReference type="SAM" id="MobiDB-lite"/>
    </source>
</evidence>
<sequence>MSNAAVGGVYAKIIQDVLEASQVDFEEGGVDQSTLDKLRKDKLSSIRVAQFPWDPTPPPATQPAQAQAQAPVKPQPPSATATPTPTPPTAPANIEPQIKTESSRAGSQTPSNYNSPQLPANSMANMTAQQRAAAALQQKFGQQAAPQISQLQGQSTLQQRQGTPSSSYQNGQNVKPPLSTMQQMQQAQQRPSLPNNQTDGSGDALQDWKMEVARRRADAAAHPGEGDSLLKEHFLALQQRMEGGGLLMPLEERYQPRTSARRKVHAPIGESQSSTTAAIAGSSVAPKSHSLQQFDGVDDDSDDEVKVKDDEDEDAINSDLDDPDEIAGDPEADADTNEAMLCTYDKVQRVKNKWKCTLKDGILKVDGKE</sequence>
<evidence type="ECO:0000313" key="7">
    <source>
        <dbReference type="Proteomes" id="UP000053317"/>
    </source>
</evidence>
<dbReference type="Gene3D" id="2.30.18.10">
    <property type="entry name" value="Transcription factor IIA (TFIIA), beta-barrel domain"/>
    <property type="match status" value="1"/>
</dbReference>
<evidence type="ECO:0000313" key="6">
    <source>
        <dbReference type="EMBL" id="KKY22807.1"/>
    </source>
</evidence>